<evidence type="ECO:0000313" key="14">
    <source>
        <dbReference type="EMBL" id="KPJ54298.1"/>
    </source>
</evidence>
<evidence type="ECO:0000256" key="7">
    <source>
        <dbReference type="ARBA" id="ARBA00023163"/>
    </source>
</evidence>
<comment type="subunit">
    <text evidence="11">Homodimer. The RNAP catalytic core consists of 2 alpha, 1 beta, 1 beta' and 1 omega subunit. When a sigma factor is associated with the core the holoenzyme is formed, which can initiate transcription.</text>
</comment>
<reference evidence="14 15" key="1">
    <citation type="journal article" date="2015" name="Microbiome">
        <title>Genomic resolution of linkages in carbon, nitrogen, and sulfur cycling among widespread estuary sediment bacteria.</title>
        <authorList>
            <person name="Baker B.J."/>
            <person name="Lazar C.S."/>
            <person name="Teske A.P."/>
            <person name="Dick G.J."/>
        </authorList>
    </citation>
    <scope>NUCLEOTIDE SEQUENCE [LARGE SCALE GENOMIC DNA]</scope>
    <source>
        <strain evidence="14">DG_24</strain>
    </source>
</reference>
<evidence type="ECO:0000256" key="10">
    <source>
        <dbReference type="ARBA" id="ARBA00048552"/>
    </source>
</evidence>
<dbReference type="NCBIfam" id="NF003513">
    <property type="entry name" value="PRK05182.1-2"/>
    <property type="match status" value="1"/>
</dbReference>
<dbReference type="AlphaFoldDB" id="A0A0S7WVY0"/>
<comment type="catalytic activity">
    <reaction evidence="10 11">
        <text>RNA(n) + a ribonucleoside 5'-triphosphate = RNA(n+1) + diphosphate</text>
        <dbReference type="Rhea" id="RHEA:21248"/>
        <dbReference type="Rhea" id="RHEA-COMP:14527"/>
        <dbReference type="Rhea" id="RHEA-COMP:17342"/>
        <dbReference type="ChEBI" id="CHEBI:33019"/>
        <dbReference type="ChEBI" id="CHEBI:61557"/>
        <dbReference type="ChEBI" id="CHEBI:140395"/>
        <dbReference type="EC" id="2.7.7.6"/>
    </reaction>
</comment>
<dbReference type="Gene3D" id="2.170.120.12">
    <property type="entry name" value="DNA-directed RNA polymerase, insert domain"/>
    <property type="match status" value="1"/>
</dbReference>
<protein>
    <recommendedName>
        <fullName evidence="3 11">DNA-directed RNA polymerase subunit alpha</fullName>
        <shortName evidence="11">RNAP subunit alpha</shortName>
        <ecNumber evidence="2 11">2.7.7.6</ecNumber>
    </recommendedName>
    <alternativeName>
        <fullName evidence="9 11">RNA polymerase subunit alpha</fullName>
    </alternativeName>
    <alternativeName>
        <fullName evidence="8 11">Transcriptase subunit alpha</fullName>
    </alternativeName>
</protein>
<evidence type="ECO:0000256" key="1">
    <source>
        <dbReference type="ARBA" id="ARBA00007123"/>
    </source>
</evidence>
<keyword evidence="6 11" id="KW-0548">Nucleotidyltransferase</keyword>
<sequence>MKKKSLQMPKRVEIDTETFSDTYGRFVVGPLERGYGTTLGNALRRVLLSSIEGAAITSVRIDGVLHEFSTIPGVLEDVTEIVLNLKQIRARLTGERSKTVWLTSDNKRELRAGDIETDVDVEILNPEQHIATVSSDAKVRMEIQLGTGRGYVPAEQLKDPRNPIGTIALDAFFSPITKVNYRVENTRVGQRTDYDKLILDVWTDGTIRPDDALAYAAKIMKDHMNLLINFEEEAEQEEEEIDEEVERMRELLARSVDELELSVRSANCLAAARIKTLGDLVQKSEVEMLKYRNFGKKSLGELNGILKKLGLSFGMDISKYVKKEPQKEA</sequence>
<evidence type="ECO:0000256" key="8">
    <source>
        <dbReference type="ARBA" id="ARBA00032524"/>
    </source>
</evidence>
<keyword evidence="4 11" id="KW-0240">DNA-directed RNA polymerase</keyword>
<dbReference type="Pfam" id="PF01193">
    <property type="entry name" value="RNA_pol_L"/>
    <property type="match status" value="1"/>
</dbReference>
<evidence type="ECO:0000256" key="4">
    <source>
        <dbReference type="ARBA" id="ARBA00022478"/>
    </source>
</evidence>
<feature type="domain" description="DNA-directed RNA polymerase RpoA/D/Rpb3-type" evidence="13">
    <location>
        <begin position="23"/>
        <end position="230"/>
    </location>
</feature>
<comment type="domain">
    <text evidence="11">The N-terminal domain is essential for RNAP assembly and basal transcription, whereas the C-terminal domain is involved in interaction with transcriptional regulators and with upstream promoter elements.</text>
</comment>
<comment type="caution">
    <text evidence="14">The sequence shown here is derived from an EMBL/GenBank/DDBJ whole genome shotgun (WGS) entry which is preliminary data.</text>
</comment>
<dbReference type="HAMAP" id="MF_00059">
    <property type="entry name" value="RNApol_bact_RpoA"/>
    <property type="match status" value="1"/>
</dbReference>
<dbReference type="NCBIfam" id="NF003519">
    <property type="entry name" value="PRK05182.2-5"/>
    <property type="match status" value="1"/>
</dbReference>
<dbReference type="InterPro" id="IPR011263">
    <property type="entry name" value="DNA-dir_RNA_pol_RpoA/D/Rpb3"/>
</dbReference>
<keyword evidence="12" id="KW-0175">Coiled coil</keyword>
<accession>A0A0S7WVY0</accession>
<feature type="coiled-coil region" evidence="12">
    <location>
        <begin position="220"/>
        <end position="258"/>
    </location>
</feature>
<dbReference type="SUPFAM" id="SSF55257">
    <property type="entry name" value="RBP11-like subunits of RNA polymerase"/>
    <property type="match status" value="1"/>
</dbReference>
<name>A0A0S7WVY0_UNCT6</name>
<dbReference type="InterPro" id="IPR011260">
    <property type="entry name" value="RNAP_asu_C"/>
</dbReference>
<dbReference type="NCBIfam" id="TIGR02027">
    <property type="entry name" value="rpoA"/>
    <property type="match status" value="1"/>
</dbReference>
<dbReference type="InterPro" id="IPR011262">
    <property type="entry name" value="DNA-dir_RNA_pol_insert"/>
</dbReference>
<dbReference type="GO" id="GO:0046983">
    <property type="term" value="F:protein dimerization activity"/>
    <property type="evidence" value="ECO:0007669"/>
    <property type="project" value="InterPro"/>
</dbReference>
<comment type="similarity">
    <text evidence="1 11">Belongs to the RNA polymerase alpha chain family.</text>
</comment>
<evidence type="ECO:0000256" key="5">
    <source>
        <dbReference type="ARBA" id="ARBA00022679"/>
    </source>
</evidence>
<comment type="function">
    <text evidence="11">DNA-dependent RNA polymerase catalyzes the transcription of DNA into RNA using the four ribonucleoside triphosphates as substrates.</text>
</comment>
<dbReference type="STRING" id="1703770.AMJ39_00690"/>
<dbReference type="Gene3D" id="3.30.1360.10">
    <property type="entry name" value="RNA polymerase, RBP11-like subunit"/>
    <property type="match status" value="1"/>
</dbReference>
<dbReference type="GO" id="GO:0006351">
    <property type="term" value="P:DNA-templated transcription"/>
    <property type="evidence" value="ECO:0007669"/>
    <property type="project" value="UniProtKB-UniRule"/>
</dbReference>
<evidence type="ECO:0000313" key="15">
    <source>
        <dbReference type="Proteomes" id="UP000052008"/>
    </source>
</evidence>
<keyword evidence="5 11" id="KW-0808">Transferase</keyword>
<evidence type="ECO:0000256" key="3">
    <source>
        <dbReference type="ARBA" id="ARBA00015972"/>
    </source>
</evidence>
<dbReference type="Proteomes" id="UP000052008">
    <property type="component" value="Unassembled WGS sequence"/>
</dbReference>
<keyword evidence="7 11" id="KW-0804">Transcription</keyword>
<dbReference type="Pfam" id="PF01000">
    <property type="entry name" value="RNA_pol_A_bac"/>
    <property type="match status" value="1"/>
</dbReference>
<dbReference type="SMART" id="SM00662">
    <property type="entry name" value="RPOLD"/>
    <property type="match status" value="1"/>
</dbReference>
<dbReference type="GO" id="GO:0003899">
    <property type="term" value="F:DNA-directed RNA polymerase activity"/>
    <property type="evidence" value="ECO:0007669"/>
    <property type="project" value="UniProtKB-UniRule"/>
</dbReference>
<feature type="region of interest" description="Alpha N-terminal domain (alpha-NTD)" evidence="11">
    <location>
        <begin position="1"/>
        <end position="231"/>
    </location>
</feature>
<evidence type="ECO:0000256" key="11">
    <source>
        <dbReference type="HAMAP-Rule" id="MF_00059"/>
    </source>
</evidence>
<evidence type="ECO:0000259" key="13">
    <source>
        <dbReference type="SMART" id="SM00662"/>
    </source>
</evidence>
<dbReference type="Gene3D" id="1.10.150.20">
    <property type="entry name" value="5' to 3' exonuclease, C-terminal subdomain"/>
    <property type="match status" value="1"/>
</dbReference>
<dbReference type="CDD" id="cd06928">
    <property type="entry name" value="RNAP_alpha_NTD"/>
    <property type="match status" value="1"/>
</dbReference>
<dbReference type="FunFam" id="2.170.120.12:FF:000001">
    <property type="entry name" value="DNA-directed RNA polymerase subunit alpha"/>
    <property type="match status" value="1"/>
</dbReference>
<dbReference type="SUPFAM" id="SSF47789">
    <property type="entry name" value="C-terminal domain of RNA polymerase alpha subunit"/>
    <property type="match status" value="1"/>
</dbReference>
<dbReference type="PATRIC" id="fig|1703770.3.peg.211"/>
<evidence type="ECO:0000256" key="2">
    <source>
        <dbReference type="ARBA" id="ARBA00012418"/>
    </source>
</evidence>
<dbReference type="GO" id="GO:0000428">
    <property type="term" value="C:DNA-directed RNA polymerase complex"/>
    <property type="evidence" value="ECO:0007669"/>
    <property type="project" value="UniProtKB-KW"/>
</dbReference>
<dbReference type="GO" id="GO:0003677">
    <property type="term" value="F:DNA binding"/>
    <property type="evidence" value="ECO:0007669"/>
    <property type="project" value="UniProtKB-UniRule"/>
</dbReference>
<dbReference type="InterPro" id="IPR036643">
    <property type="entry name" value="RNApol_insert_sf"/>
</dbReference>
<dbReference type="EMBL" id="LIZS01000004">
    <property type="protein sequence ID" value="KPJ54298.1"/>
    <property type="molecule type" value="Genomic_DNA"/>
</dbReference>
<dbReference type="InterPro" id="IPR011773">
    <property type="entry name" value="DNA-dir_RpoA"/>
</dbReference>
<organism evidence="14 15">
    <name type="scientific">candidate division TA06 bacterium DG_24</name>
    <dbReference type="NCBI Taxonomy" id="1703770"/>
    <lineage>
        <taxon>Bacteria</taxon>
        <taxon>Bacteria division TA06</taxon>
    </lineage>
</organism>
<gene>
    <name evidence="11" type="primary">rpoA</name>
    <name evidence="14" type="ORF">AMJ39_00690</name>
</gene>
<dbReference type="EC" id="2.7.7.6" evidence="2 11"/>
<dbReference type="InterPro" id="IPR036603">
    <property type="entry name" value="RBP11-like"/>
</dbReference>
<proteinExistence type="inferred from homology"/>
<evidence type="ECO:0000256" key="9">
    <source>
        <dbReference type="ARBA" id="ARBA00033070"/>
    </source>
</evidence>
<dbReference type="Pfam" id="PF03118">
    <property type="entry name" value="RNA_pol_A_CTD"/>
    <property type="match status" value="1"/>
</dbReference>
<evidence type="ECO:0000256" key="12">
    <source>
        <dbReference type="SAM" id="Coils"/>
    </source>
</evidence>
<dbReference type="SUPFAM" id="SSF56553">
    <property type="entry name" value="Insert subdomain of RNA polymerase alpha subunit"/>
    <property type="match status" value="1"/>
</dbReference>
<evidence type="ECO:0000256" key="6">
    <source>
        <dbReference type="ARBA" id="ARBA00022695"/>
    </source>
</evidence>
<dbReference type="GO" id="GO:0005737">
    <property type="term" value="C:cytoplasm"/>
    <property type="evidence" value="ECO:0007669"/>
    <property type="project" value="UniProtKB-ARBA"/>
</dbReference>
<feature type="region of interest" description="Alpha C-terminal domain (alpha-CTD)" evidence="11">
    <location>
        <begin position="248"/>
        <end position="329"/>
    </location>
</feature>